<evidence type="ECO:0000313" key="9">
    <source>
        <dbReference type="EMBL" id="KAF2443447.1"/>
    </source>
</evidence>
<dbReference type="PANTHER" id="PTHR33048:SF47">
    <property type="entry name" value="INTEGRAL MEMBRANE PROTEIN-RELATED"/>
    <property type="match status" value="1"/>
</dbReference>
<name>A0A9P4PGA9_9PLEO</name>
<feature type="transmembrane region" description="Helical" evidence="7">
    <location>
        <begin position="136"/>
        <end position="165"/>
    </location>
</feature>
<comment type="caution">
    <text evidence="9">The sequence shown here is derived from an EMBL/GenBank/DDBJ whole genome shotgun (WGS) entry which is preliminary data.</text>
</comment>
<protein>
    <recommendedName>
        <fullName evidence="8">Rhodopsin domain-containing protein</fullName>
    </recommendedName>
</protein>
<dbReference type="InterPro" id="IPR052337">
    <property type="entry name" value="SAT4-like"/>
</dbReference>
<feature type="transmembrane region" description="Helical" evidence="7">
    <location>
        <begin position="220"/>
        <end position="242"/>
    </location>
</feature>
<dbReference type="InterPro" id="IPR049326">
    <property type="entry name" value="Rhodopsin_dom_fungi"/>
</dbReference>
<evidence type="ECO:0000256" key="2">
    <source>
        <dbReference type="ARBA" id="ARBA00022692"/>
    </source>
</evidence>
<evidence type="ECO:0000259" key="8">
    <source>
        <dbReference type="Pfam" id="PF20684"/>
    </source>
</evidence>
<dbReference type="EMBL" id="MU001502">
    <property type="protein sequence ID" value="KAF2443447.1"/>
    <property type="molecule type" value="Genomic_DNA"/>
</dbReference>
<evidence type="ECO:0000256" key="3">
    <source>
        <dbReference type="ARBA" id="ARBA00022989"/>
    </source>
</evidence>
<dbReference type="PANTHER" id="PTHR33048">
    <property type="entry name" value="PTH11-LIKE INTEGRAL MEMBRANE PROTEIN (AFU_ORTHOLOGUE AFUA_5G11245)"/>
    <property type="match status" value="1"/>
</dbReference>
<comment type="subcellular location">
    <subcellularLocation>
        <location evidence="1">Membrane</location>
        <topology evidence="1">Multi-pass membrane protein</topology>
    </subcellularLocation>
</comment>
<feature type="domain" description="Rhodopsin" evidence="8">
    <location>
        <begin position="44"/>
        <end position="285"/>
    </location>
</feature>
<evidence type="ECO:0000256" key="1">
    <source>
        <dbReference type="ARBA" id="ARBA00004141"/>
    </source>
</evidence>
<organism evidence="9 10">
    <name type="scientific">Karstenula rhodostoma CBS 690.94</name>
    <dbReference type="NCBI Taxonomy" id="1392251"/>
    <lineage>
        <taxon>Eukaryota</taxon>
        <taxon>Fungi</taxon>
        <taxon>Dikarya</taxon>
        <taxon>Ascomycota</taxon>
        <taxon>Pezizomycotina</taxon>
        <taxon>Dothideomycetes</taxon>
        <taxon>Pleosporomycetidae</taxon>
        <taxon>Pleosporales</taxon>
        <taxon>Massarineae</taxon>
        <taxon>Didymosphaeriaceae</taxon>
        <taxon>Karstenula</taxon>
    </lineage>
</organism>
<feature type="transmembrane region" description="Helical" evidence="7">
    <location>
        <begin position="185"/>
        <end position="208"/>
    </location>
</feature>
<gene>
    <name evidence="9" type="ORF">P171DRAFT_495209</name>
</gene>
<accession>A0A9P4PGA9</accession>
<dbReference type="OrthoDB" id="5283415at2759"/>
<dbReference type="Proteomes" id="UP000799764">
    <property type="component" value="Unassembled WGS sequence"/>
</dbReference>
<evidence type="ECO:0000256" key="5">
    <source>
        <dbReference type="ARBA" id="ARBA00038359"/>
    </source>
</evidence>
<keyword evidence="2 7" id="KW-0812">Transmembrane</keyword>
<keyword evidence="4 7" id="KW-0472">Membrane</keyword>
<keyword evidence="10" id="KW-1185">Reference proteome</keyword>
<evidence type="ECO:0000313" key="10">
    <source>
        <dbReference type="Proteomes" id="UP000799764"/>
    </source>
</evidence>
<keyword evidence="3 7" id="KW-1133">Transmembrane helix</keyword>
<dbReference type="GO" id="GO:0016020">
    <property type="term" value="C:membrane"/>
    <property type="evidence" value="ECO:0007669"/>
    <property type="project" value="UniProtKB-SubCell"/>
</dbReference>
<sequence>MHVGVRQALHTQPVSIQALTYSREHSYLAIAATLVSFALLIFSLRVYTRTRLLRFFAIDDWLILGAAMGSVVALASLVHIDVSDQRESFTNGDSQTESPFLWIFDIFFIISITATKTSATCLLLRTVKRTSYRRFLYIIAAIVASAGLAWFATVLFQCVPVGAAWEPERRVDARCIQYDAFNNVIVFYNAINAATSLVFAVLPMCTFLCSHHAIRNKLFLIPRITVTSLGLISTVAAIIRLVKVYNLRNTTFPFTHAATICICSVVEMTSSMTAACLPTLKPLLATVSDFFSSLSPTRRSSSAKPPHHHHHPDADSPPPSPYPQSYSTPTFLSLPRPKPARFHDHTSDLDFDLFEAPSTMRSRAHSRTPSNLTMFTSFTNFTSTFTVPPFDREFEAGWPRAHSKATSEVERSVELVVGGARGGYAVSVTSGETCEESEEEKTIRRIGSEESCGGGVVGGDHADDGGKG</sequence>
<feature type="transmembrane region" description="Helical" evidence="7">
    <location>
        <begin position="100"/>
        <end position="124"/>
    </location>
</feature>
<feature type="transmembrane region" description="Helical" evidence="7">
    <location>
        <begin position="27"/>
        <end position="48"/>
    </location>
</feature>
<evidence type="ECO:0000256" key="6">
    <source>
        <dbReference type="SAM" id="MobiDB-lite"/>
    </source>
</evidence>
<dbReference type="AlphaFoldDB" id="A0A9P4PGA9"/>
<feature type="region of interest" description="Disordered" evidence="6">
    <location>
        <begin position="430"/>
        <end position="468"/>
    </location>
</feature>
<dbReference type="Pfam" id="PF20684">
    <property type="entry name" value="Fung_rhodopsin"/>
    <property type="match status" value="1"/>
</dbReference>
<evidence type="ECO:0000256" key="7">
    <source>
        <dbReference type="SAM" id="Phobius"/>
    </source>
</evidence>
<comment type="similarity">
    <text evidence="5">Belongs to the SAT4 family.</text>
</comment>
<proteinExistence type="inferred from homology"/>
<feature type="region of interest" description="Disordered" evidence="6">
    <location>
        <begin position="297"/>
        <end position="337"/>
    </location>
</feature>
<reference evidence="9" key="1">
    <citation type="journal article" date="2020" name="Stud. Mycol.">
        <title>101 Dothideomycetes genomes: a test case for predicting lifestyles and emergence of pathogens.</title>
        <authorList>
            <person name="Haridas S."/>
            <person name="Albert R."/>
            <person name="Binder M."/>
            <person name="Bloem J."/>
            <person name="Labutti K."/>
            <person name="Salamov A."/>
            <person name="Andreopoulos B."/>
            <person name="Baker S."/>
            <person name="Barry K."/>
            <person name="Bills G."/>
            <person name="Bluhm B."/>
            <person name="Cannon C."/>
            <person name="Castanera R."/>
            <person name="Culley D."/>
            <person name="Daum C."/>
            <person name="Ezra D."/>
            <person name="Gonzalez J."/>
            <person name="Henrissat B."/>
            <person name="Kuo A."/>
            <person name="Liang C."/>
            <person name="Lipzen A."/>
            <person name="Lutzoni F."/>
            <person name="Magnuson J."/>
            <person name="Mondo S."/>
            <person name="Nolan M."/>
            <person name="Ohm R."/>
            <person name="Pangilinan J."/>
            <person name="Park H.-J."/>
            <person name="Ramirez L."/>
            <person name="Alfaro M."/>
            <person name="Sun H."/>
            <person name="Tritt A."/>
            <person name="Yoshinaga Y."/>
            <person name="Zwiers L.-H."/>
            <person name="Turgeon B."/>
            <person name="Goodwin S."/>
            <person name="Spatafora J."/>
            <person name="Crous P."/>
            <person name="Grigoriev I."/>
        </authorList>
    </citation>
    <scope>NUCLEOTIDE SEQUENCE</scope>
    <source>
        <strain evidence="9">CBS 690.94</strain>
    </source>
</reference>
<feature type="transmembrane region" description="Helical" evidence="7">
    <location>
        <begin position="60"/>
        <end position="80"/>
    </location>
</feature>
<evidence type="ECO:0000256" key="4">
    <source>
        <dbReference type="ARBA" id="ARBA00023136"/>
    </source>
</evidence>